<feature type="domain" description="Flavodoxin-like fold" evidence="7">
    <location>
        <begin position="4"/>
        <end position="158"/>
    </location>
</feature>
<keyword evidence="4 6" id="KW-0520">NAD</keyword>
<sequence>MILFRLDASIRTEGSVTRQVADTALDAWRKAHPGSEIVRRDLAAGPVPAEAWGDAVSAMGVPPEEQTARQKEAVALASALADEVVAADAFLFAVPLYNYGVSQHFKSWVDLISTDPRLNVSGPKPLRGRPATLVTARGGGYGPGTPREGWDHATPWLVRYLRDVFELDLKVTEAELTLAEVTPAMAELRGLAKESLENAHRTADVHGRYLADRVGAA</sequence>
<evidence type="ECO:0000256" key="2">
    <source>
        <dbReference type="ARBA" id="ARBA00022643"/>
    </source>
</evidence>
<feature type="binding site" evidence="6">
    <location>
        <position position="9"/>
    </location>
    <ligand>
        <name>FMN</name>
        <dbReference type="ChEBI" id="CHEBI:58210"/>
    </ligand>
</feature>
<dbReference type="GO" id="GO:0016655">
    <property type="term" value="F:oxidoreductase activity, acting on NAD(P)H, quinone or similar compound as acceptor"/>
    <property type="evidence" value="ECO:0007669"/>
    <property type="project" value="InterPro"/>
</dbReference>
<name>A0A840P6U6_9ACTN</name>
<evidence type="ECO:0000256" key="4">
    <source>
        <dbReference type="ARBA" id="ARBA00023027"/>
    </source>
</evidence>
<keyword evidence="2 6" id="KW-0288">FMN</keyword>
<comment type="similarity">
    <text evidence="6">Belongs to the azoreductase type 1 family.</text>
</comment>
<comment type="caution">
    <text evidence="8">The sequence shown here is derived from an EMBL/GenBank/DDBJ whole genome shotgun (WGS) entry which is preliminary data.</text>
</comment>
<organism evidence="8 9">
    <name type="scientific">Thermocatellispora tengchongensis</name>
    <dbReference type="NCBI Taxonomy" id="1073253"/>
    <lineage>
        <taxon>Bacteria</taxon>
        <taxon>Bacillati</taxon>
        <taxon>Actinomycetota</taxon>
        <taxon>Actinomycetes</taxon>
        <taxon>Streptosporangiales</taxon>
        <taxon>Streptosporangiaceae</taxon>
        <taxon>Thermocatellispora</taxon>
    </lineage>
</organism>
<evidence type="ECO:0000256" key="3">
    <source>
        <dbReference type="ARBA" id="ARBA00023002"/>
    </source>
</evidence>
<comment type="catalytic activity">
    <reaction evidence="6">
        <text>2 a quinone + NADH + H(+) = 2 a 1,4-benzosemiquinone + NAD(+)</text>
        <dbReference type="Rhea" id="RHEA:65952"/>
        <dbReference type="ChEBI" id="CHEBI:15378"/>
        <dbReference type="ChEBI" id="CHEBI:57540"/>
        <dbReference type="ChEBI" id="CHEBI:57945"/>
        <dbReference type="ChEBI" id="CHEBI:132124"/>
        <dbReference type="ChEBI" id="CHEBI:134225"/>
    </reaction>
</comment>
<evidence type="ECO:0000256" key="1">
    <source>
        <dbReference type="ARBA" id="ARBA00022630"/>
    </source>
</evidence>
<dbReference type="InterPro" id="IPR023048">
    <property type="entry name" value="NADH:quinone_OxRdtase_FMN_depd"/>
</dbReference>
<dbReference type="SUPFAM" id="SSF52218">
    <property type="entry name" value="Flavoproteins"/>
    <property type="match status" value="1"/>
</dbReference>
<gene>
    <name evidence="6" type="primary">azoR</name>
    <name evidence="8" type="ORF">HNP84_004463</name>
</gene>
<dbReference type="InterPro" id="IPR029039">
    <property type="entry name" value="Flavoprotein-like_sf"/>
</dbReference>
<evidence type="ECO:0000313" key="9">
    <source>
        <dbReference type="Proteomes" id="UP000578449"/>
    </source>
</evidence>
<comment type="cofactor">
    <cofactor evidence="6">
        <name>FMN</name>
        <dbReference type="ChEBI" id="CHEBI:58210"/>
    </cofactor>
    <text evidence="6">Binds 1 FMN per subunit.</text>
</comment>
<dbReference type="GO" id="GO:0010181">
    <property type="term" value="F:FMN binding"/>
    <property type="evidence" value="ECO:0007669"/>
    <property type="project" value="UniProtKB-UniRule"/>
</dbReference>
<comment type="function">
    <text evidence="6">Also exhibits azoreductase activity. Catalyzes the reductive cleavage of the azo bond in aromatic azo compounds to the corresponding amines.</text>
</comment>
<keyword evidence="3 6" id="KW-0560">Oxidoreductase</keyword>
<comment type="function">
    <text evidence="6">Quinone reductase that provides resistance to thiol-specific stress caused by electrophilic quinones.</text>
</comment>
<dbReference type="AlphaFoldDB" id="A0A840P6U6"/>
<dbReference type="GO" id="GO:0016652">
    <property type="term" value="F:oxidoreductase activity, acting on NAD(P)H as acceptor"/>
    <property type="evidence" value="ECO:0007669"/>
    <property type="project" value="UniProtKB-UniRule"/>
</dbReference>
<dbReference type="EC" id="1.7.1.17" evidence="6"/>
<dbReference type="InterPro" id="IPR050104">
    <property type="entry name" value="FMN-dep_NADH:Q_OxRdtase_AzoR1"/>
</dbReference>
<dbReference type="PANTHER" id="PTHR43741:SF4">
    <property type="entry name" value="FMN-DEPENDENT NADH:QUINONE OXIDOREDUCTASE"/>
    <property type="match status" value="1"/>
</dbReference>
<evidence type="ECO:0000313" key="8">
    <source>
        <dbReference type="EMBL" id="MBB5134729.1"/>
    </source>
</evidence>
<dbReference type="HAMAP" id="MF_01216">
    <property type="entry name" value="Azoreductase_type1"/>
    <property type="match status" value="1"/>
</dbReference>
<reference evidence="8 9" key="1">
    <citation type="submission" date="2020-08" db="EMBL/GenBank/DDBJ databases">
        <title>Genomic Encyclopedia of Type Strains, Phase IV (KMG-IV): sequencing the most valuable type-strain genomes for metagenomic binning, comparative biology and taxonomic classification.</title>
        <authorList>
            <person name="Goeker M."/>
        </authorList>
    </citation>
    <scope>NUCLEOTIDE SEQUENCE [LARGE SCALE GENOMIC DNA]</scope>
    <source>
        <strain evidence="8 9">DSM 45615</strain>
    </source>
</reference>
<evidence type="ECO:0000259" key="7">
    <source>
        <dbReference type="Pfam" id="PF02525"/>
    </source>
</evidence>
<accession>A0A840P6U6</accession>
<keyword evidence="9" id="KW-1185">Reference proteome</keyword>
<evidence type="ECO:0000256" key="6">
    <source>
        <dbReference type="HAMAP-Rule" id="MF_01216"/>
    </source>
</evidence>
<dbReference type="Pfam" id="PF02525">
    <property type="entry name" value="Flavodoxin_2"/>
    <property type="match status" value="1"/>
</dbReference>
<dbReference type="PANTHER" id="PTHR43741">
    <property type="entry name" value="FMN-DEPENDENT NADH-AZOREDUCTASE 1"/>
    <property type="match status" value="1"/>
</dbReference>
<dbReference type="Proteomes" id="UP000578449">
    <property type="component" value="Unassembled WGS sequence"/>
</dbReference>
<keyword evidence="1 6" id="KW-0285">Flavoprotein</keyword>
<dbReference type="EMBL" id="JACHGN010000009">
    <property type="protein sequence ID" value="MBB5134729.1"/>
    <property type="molecule type" value="Genomic_DNA"/>
</dbReference>
<comment type="caution">
    <text evidence="6">Lacks conserved residue(s) required for the propagation of feature annotation.</text>
</comment>
<dbReference type="InterPro" id="IPR003680">
    <property type="entry name" value="Flavodoxin_fold"/>
</dbReference>
<dbReference type="EC" id="1.6.5.-" evidence="6"/>
<proteinExistence type="inferred from homology"/>
<evidence type="ECO:0000256" key="5">
    <source>
        <dbReference type="ARBA" id="ARBA00048542"/>
    </source>
</evidence>
<comment type="subunit">
    <text evidence="6">Homodimer.</text>
</comment>
<dbReference type="GO" id="GO:0009055">
    <property type="term" value="F:electron transfer activity"/>
    <property type="evidence" value="ECO:0007669"/>
    <property type="project" value="UniProtKB-UniRule"/>
</dbReference>
<protein>
    <recommendedName>
        <fullName evidence="6">FMN dependent NADH:quinone oxidoreductase</fullName>
        <ecNumber evidence="6">1.6.5.-</ecNumber>
    </recommendedName>
    <alternativeName>
        <fullName evidence="6">Azo-dye reductase</fullName>
    </alternativeName>
    <alternativeName>
        <fullName evidence="6">FMN-dependent NADH-azo compound oxidoreductase</fullName>
    </alternativeName>
    <alternativeName>
        <fullName evidence="6">FMN-dependent NADH-azoreductase</fullName>
        <ecNumber evidence="6">1.7.1.17</ecNumber>
    </alternativeName>
</protein>
<comment type="catalytic activity">
    <reaction evidence="5">
        <text>N,N-dimethyl-1,4-phenylenediamine + anthranilate + 2 NAD(+) = 2-(4-dimethylaminophenyl)diazenylbenzoate + 2 NADH + 2 H(+)</text>
        <dbReference type="Rhea" id="RHEA:55872"/>
        <dbReference type="ChEBI" id="CHEBI:15378"/>
        <dbReference type="ChEBI" id="CHEBI:15783"/>
        <dbReference type="ChEBI" id="CHEBI:16567"/>
        <dbReference type="ChEBI" id="CHEBI:57540"/>
        <dbReference type="ChEBI" id="CHEBI:57945"/>
        <dbReference type="ChEBI" id="CHEBI:71579"/>
        <dbReference type="EC" id="1.7.1.17"/>
    </reaction>
    <physiologicalReaction direction="right-to-left" evidence="5">
        <dbReference type="Rhea" id="RHEA:55874"/>
    </physiologicalReaction>
</comment>
<dbReference type="RefSeq" id="WP_185051636.1">
    <property type="nucleotide sequence ID" value="NZ_BAABIX010000004.1"/>
</dbReference>
<dbReference type="Gene3D" id="3.40.50.360">
    <property type="match status" value="1"/>
</dbReference>